<reference evidence="1 2" key="1">
    <citation type="submission" date="2019-03" db="EMBL/GenBank/DDBJ databases">
        <title>Lake Tanganyika Metagenome-Assembled Genomes (MAGs).</title>
        <authorList>
            <person name="Tran P."/>
        </authorList>
    </citation>
    <scope>NUCLEOTIDE SEQUENCE [LARGE SCALE GENOMIC DNA]</scope>
    <source>
        <strain evidence="1">K_DeepCast_65m_m2_236</strain>
    </source>
</reference>
<evidence type="ECO:0000313" key="1">
    <source>
        <dbReference type="EMBL" id="MBM3275852.1"/>
    </source>
</evidence>
<dbReference type="EMBL" id="VGJX01000749">
    <property type="protein sequence ID" value="MBM3275852.1"/>
    <property type="molecule type" value="Genomic_DNA"/>
</dbReference>
<accession>A0A938BK14</accession>
<proteinExistence type="predicted"/>
<organism evidence="1 2">
    <name type="scientific">Candidatus Tanganyikabacteria bacterium</name>
    <dbReference type="NCBI Taxonomy" id="2961651"/>
    <lineage>
        <taxon>Bacteria</taxon>
        <taxon>Bacillati</taxon>
        <taxon>Candidatus Sericytochromatia</taxon>
        <taxon>Candidatus Tanganyikabacteria</taxon>
    </lineage>
</organism>
<gene>
    <name evidence="1" type="ORF">FJZ00_11910</name>
</gene>
<dbReference type="AlphaFoldDB" id="A0A938BK14"/>
<comment type="caution">
    <text evidence="1">The sequence shown here is derived from an EMBL/GenBank/DDBJ whole genome shotgun (WGS) entry which is preliminary data.</text>
</comment>
<sequence>MITSDRDARRADVRGIRSHLAAIDRRLVASEGRTPKFEECLLHALTLMGSKLETVDLRVSAIEQRLGDQAG</sequence>
<protein>
    <submittedName>
        <fullName evidence="1">Uncharacterized protein</fullName>
    </submittedName>
</protein>
<dbReference type="Proteomes" id="UP000703893">
    <property type="component" value="Unassembled WGS sequence"/>
</dbReference>
<evidence type="ECO:0000313" key="2">
    <source>
        <dbReference type="Proteomes" id="UP000703893"/>
    </source>
</evidence>
<name>A0A938BK14_9BACT</name>